<sequence>MHQKNIKLTLIILLHAFWGIAQSEYQSIKFGKDYSYGEKPVIDSILINGDLIRFIQENAPALVGEQIVIRTVAVTCGNKEYFRVYDCIILRNNSFKSELVQLSDWLSEKEFLVFFNPHITKTILERKTTKCSFTIEW</sequence>
<dbReference type="Proteomes" id="UP001501126">
    <property type="component" value="Unassembled WGS sequence"/>
</dbReference>
<keyword evidence="2" id="KW-1185">Reference proteome</keyword>
<comment type="caution">
    <text evidence="1">The sequence shown here is derived from an EMBL/GenBank/DDBJ whole genome shotgun (WGS) entry which is preliminary data.</text>
</comment>
<evidence type="ECO:0000313" key="1">
    <source>
        <dbReference type="EMBL" id="GAA0874373.1"/>
    </source>
</evidence>
<gene>
    <name evidence="1" type="ORF">GCM10009118_07810</name>
</gene>
<evidence type="ECO:0000313" key="2">
    <source>
        <dbReference type="Proteomes" id="UP001501126"/>
    </source>
</evidence>
<protein>
    <submittedName>
        <fullName evidence="1">Uncharacterized protein</fullName>
    </submittedName>
</protein>
<proteinExistence type="predicted"/>
<dbReference type="EMBL" id="BAAAFH010000003">
    <property type="protein sequence ID" value="GAA0874373.1"/>
    <property type="molecule type" value="Genomic_DNA"/>
</dbReference>
<accession>A0ABN1MM67</accession>
<reference evidence="1 2" key="1">
    <citation type="journal article" date="2019" name="Int. J. Syst. Evol. Microbiol.">
        <title>The Global Catalogue of Microorganisms (GCM) 10K type strain sequencing project: providing services to taxonomists for standard genome sequencing and annotation.</title>
        <authorList>
            <consortium name="The Broad Institute Genomics Platform"/>
            <consortium name="The Broad Institute Genome Sequencing Center for Infectious Disease"/>
            <person name="Wu L."/>
            <person name="Ma J."/>
        </authorList>
    </citation>
    <scope>NUCLEOTIDE SEQUENCE [LARGE SCALE GENOMIC DNA]</scope>
    <source>
        <strain evidence="1 2">JCM 16083</strain>
    </source>
</reference>
<name>A0ABN1MM67_9FLAO</name>
<organism evidence="1 2">
    <name type="scientific">Wandonia haliotis</name>
    <dbReference type="NCBI Taxonomy" id="574963"/>
    <lineage>
        <taxon>Bacteria</taxon>
        <taxon>Pseudomonadati</taxon>
        <taxon>Bacteroidota</taxon>
        <taxon>Flavobacteriia</taxon>
        <taxon>Flavobacteriales</taxon>
        <taxon>Crocinitomicaceae</taxon>
        <taxon>Wandonia</taxon>
    </lineage>
</organism>